<dbReference type="AlphaFoldDB" id="A0AAE0HD20"/>
<name>A0AAE0HD20_9PEZI</name>
<feature type="transmembrane region" description="Helical" evidence="6">
    <location>
        <begin position="190"/>
        <end position="213"/>
    </location>
</feature>
<dbReference type="InterPro" id="IPR007568">
    <property type="entry name" value="RTA1"/>
</dbReference>
<proteinExistence type="predicted"/>
<comment type="caution">
    <text evidence="7">The sequence shown here is derived from an EMBL/GenBank/DDBJ whole genome shotgun (WGS) entry which is preliminary data.</text>
</comment>
<dbReference type="GeneID" id="87841007"/>
<keyword evidence="4 6" id="KW-0472">Membrane</keyword>
<evidence type="ECO:0000256" key="6">
    <source>
        <dbReference type="SAM" id="Phobius"/>
    </source>
</evidence>
<reference evidence="7" key="1">
    <citation type="journal article" date="2023" name="Mol. Phylogenet. Evol.">
        <title>Genome-scale phylogeny and comparative genomics of the fungal order Sordariales.</title>
        <authorList>
            <person name="Hensen N."/>
            <person name="Bonometti L."/>
            <person name="Westerberg I."/>
            <person name="Brannstrom I.O."/>
            <person name="Guillou S."/>
            <person name="Cros-Aarteil S."/>
            <person name="Calhoun S."/>
            <person name="Haridas S."/>
            <person name="Kuo A."/>
            <person name="Mondo S."/>
            <person name="Pangilinan J."/>
            <person name="Riley R."/>
            <person name="LaButti K."/>
            <person name="Andreopoulos B."/>
            <person name="Lipzen A."/>
            <person name="Chen C."/>
            <person name="Yan M."/>
            <person name="Daum C."/>
            <person name="Ng V."/>
            <person name="Clum A."/>
            <person name="Steindorff A."/>
            <person name="Ohm R.A."/>
            <person name="Martin F."/>
            <person name="Silar P."/>
            <person name="Natvig D.O."/>
            <person name="Lalanne C."/>
            <person name="Gautier V."/>
            <person name="Ament-Velasquez S.L."/>
            <person name="Kruys A."/>
            <person name="Hutchinson M.I."/>
            <person name="Powell A.J."/>
            <person name="Barry K."/>
            <person name="Miller A.N."/>
            <person name="Grigoriev I.V."/>
            <person name="Debuchy R."/>
            <person name="Gladieux P."/>
            <person name="Hiltunen Thoren M."/>
            <person name="Johannesson H."/>
        </authorList>
    </citation>
    <scope>NUCLEOTIDE SEQUENCE</scope>
    <source>
        <strain evidence="7">CBS 168.71</strain>
    </source>
</reference>
<gene>
    <name evidence="7" type="ORF">B0H64DRAFT_400297</name>
</gene>
<feature type="transmembrane region" description="Helical" evidence="6">
    <location>
        <begin position="152"/>
        <end position="178"/>
    </location>
</feature>
<sequence length="373" mass="40560">MAEIDPSMFPPDWDQDDINDAIANYYYSCTHVTATCPVEATTLGYHPNRGINIFMAIGFAVATVTALVLGIRKKTWSYTAFIAAGCALELAGYGARIPLTDNPWNKHAFETQIVAIILAPTLICISIYLTLKHVCLALNPALSRVRPHLYPFIFVPLDVSCLLVQAIGGALAASAATTNFKMVQHGNRCIIAGIVLQVVVLSFFGTSAGDYYLRVKKWINSPEADPEAVALWRDKKFRMFVYAVTGAYSGILIRCIYRIAEMAGGWGNHIMQDEPSFIVLEGFMVLIPCLLLAIFAPGYLFPQMAARMSATGRVGLKRKDGEQTDAEKQSQPGALGGQQPTTSGDESAVGEQRAKEDPVPSMPAEESKGREAS</sequence>
<feature type="transmembrane region" description="Helical" evidence="6">
    <location>
        <begin position="111"/>
        <end position="131"/>
    </location>
</feature>
<dbReference type="Proteomes" id="UP001278766">
    <property type="component" value="Unassembled WGS sequence"/>
</dbReference>
<evidence type="ECO:0000256" key="1">
    <source>
        <dbReference type="ARBA" id="ARBA00004141"/>
    </source>
</evidence>
<dbReference type="EMBL" id="JAUEPN010000005">
    <property type="protein sequence ID" value="KAK3294280.1"/>
    <property type="molecule type" value="Genomic_DNA"/>
</dbReference>
<protein>
    <submittedName>
        <fullName evidence="7">RTA1 like protein-domain-containing protein</fullName>
    </submittedName>
</protein>
<reference evidence="7" key="2">
    <citation type="submission" date="2023-06" db="EMBL/GenBank/DDBJ databases">
        <authorList>
            <consortium name="Lawrence Berkeley National Laboratory"/>
            <person name="Haridas S."/>
            <person name="Hensen N."/>
            <person name="Bonometti L."/>
            <person name="Westerberg I."/>
            <person name="Brannstrom I.O."/>
            <person name="Guillou S."/>
            <person name="Cros-Aarteil S."/>
            <person name="Calhoun S."/>
            <person name="Kuo A."/>
            <person name="Mondo S."/>
            <person name="Pangilinan J."/>
            <person name="Riley R."/>
            <person name="Labutti K."/>
            <person name="Andreopoulos B."/>
            <person name="Lipzen A."/>
            <person name="Chen C."/>
            <person name="Yanf M."/>
            <person name="Daum C."/>
            <person name="Ng V."/>
            <person name="Clum A."/>
            <person name="Steindorff A."/>
            <person name="Ohm R."/>
            <person name="Martin F."/>
            <person name="Silar P."/>
            <person name="Natvig D."/>
            <person name="Lalanne C."/>
            <person name="Gautier V."/>
            <person name="Ament-Velasquez S.L."/>
            <person name="Kruys A."/>
            <person name="Hutchinson M.I."/>
            <person name="Powell A.J."/>
            <person name="Barry K."/>
            <person name="Miller A.N."/>
            <person name="Grigoriev I.V."/>
            <person name="Debuchy R."/>
            <person name="Gladieux P."/>
            <person name="Thoren M.H."/>
            <person name="Johannesson H."/>
        </authorList>
    </citation>
    <scope>NUCLEOTIDE SEQUENCE</scope>
    <source>
        <strain evidence="7">CBS 168.71</strain>
    </source>
</reference>
<dbReference type="PANTHER" id="PTHR31465">
    <property type="entry name" value="PROTEIN RTA1-RELATED"/>
    <property type="match status" value="1"/>
</dbReference>
<feature type="transmembrane region" description="Helical" evidence="6">
    <location>
        <begin position="280"/>
        <end position="301"/>
    </location>
</feature>
<feature type="region of interest" description="Disordered" evidence="5">
    <location>
        <begin position="315"/>
        <end position="373"/>
    </location>
</feature>
<comment type="subcellular location">
    <subcellularLocation>
        <location evidence="1">Membrane</location>
        <topology evidence="1">Multi-pass membrane protein</topology>
    </subcellularLocation>
</comment>
<feature type="transmembrane region" description="Helical" evidence="6">
    <location>
        <begin position="78"/>
        <end position="99"/>
    </location>
</feature>
<evidence type="ECO:0000256" key="3">
    <source>
        <dbReference type="ARBA" id="ARBA00022989"/>
    </source>
</evidence>
<evidence type="ECO:0000256" key="2">
    <source>
        <dbReference type="ARBA" id="ARBA00022692"/>
    </source>
</evidence>
<keyword evidence="3 6" id="KW-1133">Transmembrane helix</keyword>
<evidence type="ECO:0000256" key="5">
    <source>
        <dbReference type="SAM" id="MobiDB-lite"/>
    </source>
</evidence>
<dbReference type="GO" id="GO:0000324">
    <property type="term" value="C:fungal-type vacuole"/>
    <property type="evidence" value="ECO:0007669"/>
    <property type="project" value="TreeGrafter"/>
</dbReference>
<evidence type="ECO:0000313" key="7">
    <source>
        <dbReference type="EMBL" id="KAK3294280.1"/>
    </source>
</evidence>
<dbReference type="PANTHER" id="PTHR31465:SF8">
    <property type="entry name" value="DOMAIN PROTEIN, PUTATIVE (AFU_ORTHOLOGUE AFUA_6G14140)-RELATED"/>
    <property type="match status" value="1"/>
</dbReference>
<keyword evidence="8" id="KW-1185">Reference proteome</keyword>
<feature type="transmembrane region" description="Helical" evidence="6">
    <location>
        <begin position="240"/>
        <end position="260"/>
    </location>
</feature>
<dbReference type="GO" id="GO:0005886">
    <property type="term" value="C:plasma membrane"/>
    <property type="evidence" value="ECO:0007669"/>
    <property type="project" value="TreeGrafter"/>
</dbReference>
<dbReference type="Pfam" id="PF04479">
    <property type="entry name" value="RTA1"/>
    <property type="match status" value="1"/>
</dbReference>
<feature type="compositionally biased region" description="Basic and acidic residues" evidence="5">
    <location>
        <begin position="317"/>
        <end position="328"/>
    </location>
</feature>
<accession>A0AAE0HD20</accession>
<evidence type="ECO:0000256" key="4">
    <source>
        <dbReference type="ARBA" id="ARBA00023136"/>
    </source>
</evidence>
<keyword evidence="2 6" id="KW-0812">Transmembrane</keyword>
<feature type="transmembrane region" description="Helical" evidence="6">
    <location>
        <begin position="51"/>
        <end position="71"/>
    </location>
</feature>
<organism evidence="7 8">
    <name type="scientific">Chaetomium fimeti</name>
    <dbReference type="NCBI Taxonomy" id="1854472"/>
    <lineage>
        <taxon>Eukaryota</taxon>
        <taxon>Fungi</taxon>
        <taxon>Dikarya</taxon>
        <taxon>Ascomycota</taxon>
        <taxon>Pezizomycotina</taxon>
        <taxon>Sordariomycetes</taxon>
        <taxon>Sordariomycetidae</taxon>
        <taxon>Sordariales</taxon>
        <taxon>Chaetomiaceae</taxon>
        <taxon>Chaetomium</taxon>
    </lineage>
</organism>
<evidence type="ECO:0000313" key="8">
    <source>
        <dbReference type="Proteomes" id="UP001278766"/>
    </source>
</evidence>
<dbReference type="RefSeq" id="XP_062657794.1">
    <property type="nucleotide sequence ID" value="XM_062804059.1"/>
</dbReference>